<evidence type="ECO:0000259" key="10">
    <source>
        <dbReference type="Pfam" id="PF01212"/>
    </source>
</evidence>
<dbReference type="UniPathway" id="UPA00332">
    <property type="reaction ID" value="UER00452"/>
</dbReference>
<dbReference type="PIRSF" id="PIRSF001386">
    <property type="entry name" value="Trpase"/>
    <property type="match status" value="1"/>
</dbReference>
<evidence type="ECO:0000313" key="11">
    <source>
        <dbReference type="EMBL" id="SYX81765.1"/>
    </source>
</evidence>
<accession>A0A383R3S5</accession>
<evidence type="ECO:0000256" key="9">
    <source>
        <dbReference type="PIRSR" id="PIRSR611166-50"/>
    </source>
</evidence>
<dbReference type="InterPro" id="IPR011166">
    <property type="entry name" value="Beta-eliminating_lyase"/>
</dbReference>
<evidence type="ECO:0000313" key="12">
    <source>
        <dbReference type="Proteomes" id="UP000304148"/>
    </source>
</evidence>
<comment type="subunit">
    <text evidence="8">Homotetramer.</text>
</comment>
<keyword evidence="5 8" id="KW-0823">Tryptophan catabolism</keyword>
<comment type="similarity">
    <text evidence="3 8">Belongs to the beta-eliminating lyase family.</text>
</comment>
<dbReference type="EC" id="4.1.99.1" evidence="8"/>
<reference evidence="12" key="1">
    <citation type="submission" date="2018-08" db="EMBL/GenBank/DDBJ databases">
        <authorList>
            <person name="Chevrot R."/>
        </authorList>
    </citation>
    <scope>NUCLEOTIDE SEQUENCE [LARGE SCALE GENOMIC DNA]</scope>
</reference>
<evidence type="ECO:0000256" key="2">
    <source>
        <dbReference type="ARBA" id="ARBA00004662"/>
    </source>
</evidence>
<dbReference type="Gene3D" id="3.40.640.10">
    <property type="entry name" value="Type I PLP-dependent aspartate aminotransferase-like (Major domain)"/>
    <property type="match status" value="1"/>
</dbReference>
<dbReference type="HAMAP" id="MF_00544">
    <property type="entry name" value="Tryptophanase"/>
    <property type="match status" value="1"/>
</dbReference>
<sequence>MARFAEPFKIKMVEPLNMISREEREKALERAGYNPFLLRGDEVYIDLLTDSGTTAMSDNQWAGLMLGDESYAGSRNYYHLCEAVQQITGYQHVIPMHQGRGAEKVLFPLLIQKGQYVLSNWHFDTTRAHVDLAGGIAVDLVTEQAYDTTTPYPFKGNFDVDKLRHAITEKGTENIAFILITVTNNSAGGQPVSMENIREVSAIAKQKGIRVFFDAARYAENAYFIKKREQGYEDKEIIDIVREMFSYGEGFTMSAKKDGLVNIGGLLAFKEDETLFTQARSMTVPMEGFPTYGGLTGRDMEALARGLREGIDEQYLAYRIGQIEYLGTRLEEGGIPFQTPTGGHAVFVDAKKMLPHISAAQFPAQVLANELYLEAGIRGVEIGSFLLGRDAATGEQLESKLELLRLTIPRRVYTNNHMDVIADALIAIKDRAETLTGLEFTYEPPILRHFTARLRPVKTEALSTDICLPS</sequence>
<keyword evidence="6 8" id="KW-0456">Lyase</keyword>
<evidence type="ECO:0000256" key="4">
    <source>
        <dbReference type="ARBA" id="ARBA00022898"/>
    </source>
</evidence>
<name>A0A383R3S5_PAEAL</name>
<dbReference type="Pfam" id="PF01212">
    <property type="entry name" value="Beta_elim_lyase"/>
    <property type="match status" value="1"/>
</dbReference>
<dbReference type="RefSeq" id="WP_138184344.1">
    <property type="nucleotide sequence ID" value="NZ_LS992241.1"/>
</dbReference>
<dbReference type="InterPro" id="IPR001597">
    <property type="entry name" value="ArAA_b-elim_lyase/Thr_aldolase"/>
</dbReference>
<protein>
    <recommendedName>
        <fullName evidence="8">Tryptophanase</fullName>
        <ecNumber evidence="8">4.1.99.1</ecNumber>
    </recommendedName>
    <alternativeName>
        <fullName evidence="8">L-tryptophan indole-lyase</fullName>
        <shortName evidence="8">TNase</shortName>
    </alternativeName>
</protein>
<dbReference type="AlphaFoldDB" id="A0A383R3S5"/>
<evidence type="ECO:0000256" key="8">
    <source>
        <dbReference type="HAMAP-Rule" id="MF_00544"/>
    </source>
</evidence>
<dbReference type="PANTHER" id="PTHR32325">
    <property type="entry name" value="BETA-ELIMINATING LYASE-LIKE PROTEIN-RELATED"/>
    <property type="match status" value="1"/>
</dbReference>
<dbReference type="InterPro" id="IPR015422">
    <property type="entry name" value="PyrdxlP-dep_Trfase_small"/>
</dbReference>
<dbReference type="Proteomes" id="UP000304148">
    <property type="component" value="Chromosome"/>
</dbReference>
<dbReference type="GO" id="GO:0009034">
    <property type="term" value="F:tryptophanase activity"/>
    <property type="evidence" value="ECO:0007669"/>
    <property type="project" value="UniProtKB-UniRule"/>
</dbReference>
<comment type="catalytic activity">
    <reaction evidence="7 8">
        <text>L-tryptophan + H2O = indole + pyruvate + NH4(+)</text>
        <dbReference type="Rhea" id="RHEA:19553"/>
        <dbReference type="ChEBI" id="CHEBI:15361"/>
        <dbReference type="ChEBI" id="CHEBI:15377"/>
        <dbReference type="ChEBI" id="CHEBI:16881"/>
        <dbReference type="ChEBI" id="CHEBI:28938"/>
        <dbReference type="ChEBI" id="CHEBI:57912"/>
        <dbReference type="EC" id="4.1.99.1"/>
    </reaction>
</comment>
<evidence type="ECO:0000256" key="7">
    <source>
        <dbReference type="ARBA" id="ARBA00047962"/>
    </source>
</evidence>
<dbReference type="InterPro" id="IPR015424">
    <property type="entry name" value="PyrdxlP-dep_Trfase"/>
</dbReference>
<feature type="modified residue" description="N6-(pyridoxal phosphate)lysine" evidence="8 9">
    <location>
        <position position="257"/>
    </location>
</feature>
<comment type="cofactor">
    <cofactor evidence="1 8 9">
        <name>pyridoxal 5'-phosphate</name>
        <dbReference type="ChEBI" id="CHEBI:597326"/>
    </cofactor>
</comment>
<keyword evidence="4 8" id="KW-0663">Pyridoxal phosphate</keyword>
<dbReference type="CDD" id="cd00617">
    <property type="entry name" value="Tnase_like"/>
    <property type="match status" value="1"/>
</dbReference>
<dbReference type="SUPFAM" id="SSF53383">
    <property type="entry name" value="PLP-dependent transferases"/>
    <property type="match status" value="1"/>
</dbReference>
<organism evidence="11 12">
    <name type="scientific">Paenibacillus alvei</name>
    <name type="common">Bacillus alvei</name>
    <dbReference type="NCBI Taxonomy" id="44250"/>
    <lineage>
        <taxon>Bacteria</taxon>
        <taxon>Bacillati</taxon>
        <taxon>Bacillota</taxon>
        <taxon>Bacilli</taxon>
        <taxon>Bacillales</taxon>
        <taxon>Paenibacillaceae</taxon>
        <taxon>Paenibacillus</taxon>
    </lineage>
</organism>
<gene>
    <name evidence="8 11" type="primary">tnaA</name>
    <name evidence="11" type="ORF">PBLR_10184</name>
</gene>
<dbReference type="NCBIfam" id="NF009709">
    <property type="entry name" value="PRK13238.1"/>
    <property type="match status" value="1"/>
</dbReference>
<dbReference type="InterPro" id="IPR013440">
    <property type="entry name" value="TNase"/>
</dbReference>
<evidence type="ECO:0000256" key="1">
    <source>
        <dbReference type="ARBA" id="ARBA00001933"/>
    </source>
</evidence>
<evidence type="ECO:0000256" key="6">
    <source>
        <dbReference type="ARBA" id="ARBA00023239"/>
    </source>
</evidence>
<evidence type="ECO:0000256" key="3">
    <source>
        <dbReference type="ARBA" id="ARBA00009721"/>
    </source>
</evidence>
<comment type="pathway">
    <text evidence="2 8">Amino-acid degradation; L-tryptophan degradation via pyruvate pathway; indole and pyruvate from L-tryptophan: step 1/1.</text>
</comment>
<proteinExistence type="inferred from homology"/>
<dbReference type="InterPro" id="IPR015421">
    <property type="entry name" value="PyrdxlP-dep_Trfase_major"/>
</dbReference>
<evidence type="ECO:0000256" key="5">
    <source>
        <dbReference type="ARBA" id="ARBA00023079"/>
    </source>
</evidence>
<dbReference type="Gene3D" id="3.90.1150.10">
    <property type="entry name" value="Aspartate Aminotransferase, domain 1"/>
    <property type="match status" value="1"/>
</dbReference>
<feature type="domain" description="Aromatic amino acid beta-eliminating lyase/threonine aldolase" evidence="10">
    <location>
        <begin position="46"/>
        <end position="423"/>
    </location>
</feature>
<dbReference type="EMBL" id="LS992241">
    <property type="protein sequence ID" value="SYX81765.1"/>
    <property type="molecule type" value="Genomic_DNA"/>
</dbReference>
<dbReference type="PANTHER" id="PTHR32325:SF4">
    <property type="entry name" value="TRYPTOPHANASE"/>
    <property type="match status" value="1"/>
</dbReference>